<keyword evidence="2" id="KW-1185">Reference proteome</keyword>
<proteinExistence type="predicted"/>
<comment type="caution">
    <text evidence="1">The sequence shown here is derived from an EMBL/GenBank/DDBJ whole genome shotgun (WGS) entry which is preliminary data.</text>
</comment>
<reference evidence="1" key="1">
    <citation type="thesis" date="2020" institute="ProQuest LLC" country="789 East Eisenhower Parkway, Ann Arbor, MI, USA">
        <title>Comparative Genomics and Chromosome Evolution.</title>
        <authorList>
            <person name="Mudd A.B."/>
        </authorList>
    </citation>
    <scope>NUCLEOTIDE SEQUENCE</scope>
    <source>
        <strain evidence="1">237g6f4</strain>
        <tissue evidence="1">Blood</tissue>
    </source>
</reference>
<dbReference type="Proteomes" id="UP000824782">
    <property type="component" value="Unassembled WGS sequence"/>
</dbReference>
<evidence type="ECO:0000313" key="2">
    <source>
        <dbReference type="Proteomes" id="UP000824782"/>
    </source>
</evidence>
<sequence>MFRDHSRGYNEKMKVGLMEEAENYNPRTRHLLSLMKQGRSEGDLLPRAEHICQKILQPDFTTILGVKEKTSHQ</sequence>
<protein>
    <submittedName>
        <fullName evidence="1">Uncharacterized protein</fullName>
    </submittedName>
</protein>
<dbReference type="AlphaFoldDB" id="A0AAV6YRM7"/>
<name>A0AAV6YRM7_ENGPU</name>
<dbReference type="EMBL" id="WNYA01028375">
    <property type="protein sequence ID" value="KAG8537635.1"/>
    <property type="molecule type" value="Genomic_DNA"/>
</dbReference>
<accession>A0AAV6YRM7</accession>
<evidence type="ECO:0000313" key="1">
    <source>
        <dbReference type="EMBL" id="KAG8537635.1"/>
    </source>
</evidence>
<gene>
    <name evidence="1" type="ORF">GDO81_024183</name>
</gene>
<organism evidence="1 2">
    <name type="scientific">Engystomops pustulosus</name>
    <name type="common">Tungara frog</name>
    <name type="synonym">Physalaemus pustulosus</name>
    <dbReference type="NCBI Taxonomy" id="76066"/>
    <lineage>
        <taxon>Eukaryota</taxon>
        <taxon>Metazoa</taxon>
        <taxon>Chordata</taxon>
        <taxon>Craniata</taxon>
        <taxon>Vertebrata</taxon>
        <taxon>Euteleostomi</taxon>
        <taxon>Amphibia</taxon>
        <taxon>Batrachia</taxon>
        <taxon>Anura</taxon>
        <taxon>Neobatrachia</taxon>
        <taxon>Hyloidea</taxon>
        <taxon>Leptodactylidae</taxon>
        <taxon>Leiuperinae</taxon>
        <taxon>Engystomops</taxon>
    </lineage>
</organism>